<keyword evidence="1" id="KW-0812">Transmembrane</keyword>
<gene>
    <name evidence="2" type="ORF">OKA104_LOCUS10810</name>
</gene>
<name>A0A818SVL4_9BILA</name>
<organism evidence="2 3">
    <name type="scientific">Adineta steineri</name>
    <dbReference type="NCBI Taxonomy" id="433720"/>
    <lineage>
        <taxon>Eukaryota</taxon>
        <taxon>Metazoa</taxon>
        <taxon>Spiralia</taxon>
        <taxon>Gnathifera</taxon>
        <taxon>Rotifera</taxon>
        <taxon>Eurotatoria</taxon>
        <taxon>Bdelloidea</taxon>
        <taxon>Adinetida</taxon>
        <taxon>Adinetidae</taxon>
        <taxon>Adineta</taxon>
    </lineage>
</organism>
<reference evidence="2" key="1">
    <citation type="submission" date="2021-02" db="EMBL/GenBank/DDBJ databases">
        <authorList>
            <person name="Nowell W R."/>
        </authorList>
    </citation>
    <scope>NUCLEOTIDE SEQUENCE</scope>
</reference>
<evidence type="ECO:0000313" key="2">
    <source>
        <dbReference type="EMBL" id="CAF3676429.1"/>
    </source>
</evidence>
<keyword evidence="1" id="KW-1133">Transmembrane helix</keyword>
<dbReference type="EMBL" id="CAJOAY010000488">
    <property type="protein sequence ID" value="CAF3676429.1"/>
    <property type="molecule type" value="Genomic_DNA"/>
</dbReference>
<feature type="transmembrane region" description="Helical" evidence="1">
    <location>
        <begin position="35"/>
        <end position="61"/>
    </location>
</feature>
<accession>A0A818SVL4</accession>
<dbReference type="Proteomes" id="UP000663881">
    <property type="component" value="Unassembled WGS sequence"/>
</dbReference>
<protein>
    <submittedName>
        <fullName evidence="2">Uncharacterized protein</fullName>
    </submittedName>
</protein>
<proteinExistence type="predicted"/>
<evidence type="ECO:0000313" key="3">
    <source>
        <dbReference type="Proteomes" id="UP000663881"/>
    </source>
</evidence>
<dbReference type="AlphaFoldDB" id="A0A818SVL4"/>
<sequence length="96" mass="11111">MQRNIISTTTSIWDPFNIKDDEKALYEQERNDDRIFLIGIFIICGCCCIILLALFVCIMYATRKSIHKQDEINRIISHSSIMNNINSSPSRKSLID</sequence>
<comment type="caution">
    <text evidence="2">The sequence shown here is derived from an EMBL/GenBank/DDBJ whole genome shotgun (WGS) entry which is preliminary data.</text>
</comment>
<evidence type="ECO:0000256" key="1">
    <source>
        <dbReference type="SAM" id="Phobius"/>
    </source>
</evidence>
<keyword evidence="1" id="KW-0472">Membrane</keyword>